<dbReference type="InterPro" id="IPR042171">
    <property type="entry name" value="Acyl-CoA_hotdog"/>
</dbReference>
<dbReference type="InterPro" id="IPR003703">
    <property type="entry name" value="Acyl_CoA_thio"/>
</dbReference>
<evidence type="ECO:0000256" key="3">
    <source>
        <dbReference type="ARBA" id="ARBA00022801"/>
    </source>
</evidence>
<dbReference type="Pfam" id="PF02551">
    <property type="entry name" value="Acyl_CoA_thio"/>
    <property type="match status" value="1"/>
</dbReference>
<dbReference type="Pfam" id="PF13622">
    <property type="entry name" value="4HBT_3"/>
    <property type="match status" value="1"/>
</dbReference>
<proteinExistence type="inferred from homology"/>
<dbReference type="InterPro" id="IPR025652">
    <property type="entry name" value="TesB_C"/>
</dbReference>
<comment type="subunit">
    <text evidence="2">Homotetramer.</text>
</comment>
<feature type="region of interest" description="Disordered" evidence="8">
    <location>
        <begin position="122"/>
        <end position="147"/>
    </location>
</feature>
<dbReference type="GO" id="GO:0006637">
    <property type="term" value="P:acyl-CoA metabolic process"/>
    <property type="evidence" value="ECO:0007669"/>
    <property type="project" value="InterPro"/>
</dbReference>
<sequence length="300" mass="33233">MSSGVDGQALDGRRPRITDVLDLEQIDLGIFRGQVIPSALSRTFGGQVAAQSLVAATRTVGPEYRVHSLHGYFVGPGNSDRPTVYLVDEVRNGRSFRVRSVRAVQDGRTLFIMQASFHVRDDEGPEHSDLVRRVPPPEDITPATGNGRTLGRAFAKDWEDWDIRIVPPEMWEKSPGAASQQVVWFKSKVPLPDDEKFHICTLAYMSDMTLLGSALVPHENEPVQEASLDHAMWFMRPFRADEWLLYDQSSPSAHGGRALTTGRIFNQNGDLVASVTQEGLTRTLAEGKQSVPVKTDLQGQ</sequence>
<dbReference type="GO" id="GO:0009062">
    <property type="term" value="P:fatty acid catabolic process"/>
    <property type="evidence" value="ECO:0007669"/>
    <property type="project" value="TreeGrafter"/>
</dbReference>
<dbReference type="SUPFAM" id="SSF54637">
    <property type="entry name" value="Thioesterase/thiol ester dehydrase-isomerase"/>
    <property type="match status" value="2"/>
</dbReference>
<evidence type="ECO:0000256" key="1">
    <source>
        <dbReference type="ARBA" id="ARBA00006538"/>
    </source>
</evidence>
<gene>
    <name evidence="11" type="ORF">MUN33_12935</name>
</gene>
<protein>
    <recommendedName>
        <fullName evidence="6">Acyl-CoA thioesterase 2</fullName>
    </recommendedName>
    <alternativeName>
        <fullName evidence="7">Thioesterase II</fullName>
    </alternativeName>
</protein>
<evidence type="ECO:0000256" key="7">
    <source>
        <dbReference type="ARBA" id="ARBA00079653"/>
    </source>
</evidence>
<evidence type="ECO:0000313" key="11">
    <source>
        <dbReference type="EMBL" id="MCJ7859602.1"/>
    </source>
</evidence>
<dbReference type="CDD" id="cd03445">
    <property type="entry name" value="Thioesterase_II_repeat2"/>
    <property type="match status" value="1"/>
</dbReference>
<evidence type="ECO:0000256" key="5">
    <source>
        <dbReference type="ARBA" id="ARBA00050943"/>
    </source>
</evidence>
<organism evidence="11 12">
    <name type="scientific">Corynebacterium kalidii</name>
    <dbReference type="NCBI Taxonomy" id="2931982"/>
    <lineage>
        <taxon>Bacteria</taxon>
        <taxon>Bacillati</taxon>
        <taxon>Actinomycetota</taxon>
        <taxon>Actinomycetes</taxon>
        <taxon>Mycobacteriales</taxon>
        <taxon>Corynebacteriaceae</taxon>
        <taxon>Corynebacterium</taxon>
    </lineage>
</organism>
<dbReference type="InterPro" id="IPR049449">
    <property type="entry name" value="TesB_ACOT8-like_N"/>
</dbReference>
<dbReference type="PANTHER" id="PTHR11066">
    <property type="entry name" value="ACYL-COA THIOESTERASE"/>
    <property type="match status" value="1"/>
</dbReference>
<feature type="compositionally biased region" description="Basic and acidic residues" evidence="8">
    <location>
        <begin position="122"/>
        <end position="136"/>
    </location>
</feature>
<dbReference type="InterPro" id="IPR029069">
    <property type="entry name" value="HotDog_dom_sf"/>
</dbReference>
<feature type="domain" description="Acyl-CoA thioesterase-like N-terminal HotDog" evidence="10">
    <location>
        <begin position="42"/>
        <end position="118"/>
    </location>
</feature>
<dbReference type="AlphaFoldDB" id="A0A9X2B0H8"/>
<comment type="similarity">
    <text evidence="1">Belongs to the C/M/P thioester hydrolase family.</text>
</comment>
<dbReference type="Gene3D" id="2.40.160.210">
    <property type="entry name" value="Acyl-CoA thioesterase, double hotdog domain"/>
    <property type="match status" value="1"/>
</dbReference>
<evidence type="ECO:0000313" key="12">
    <source>
        <dbReference type="Proteomes" id="UP001139207"/>
    </source>
</evidence>
<dbReference type="CDD" id="cd03444">
    <property type="entry name" value="Thioesterase_II_repeat1"/>
    <property type="match status" value="1"/>
</dbReference>
<keyword evidence="3" id="KW-0378">Hydrolase</keyword>
<reference evidence="11" key="1">
    <citation type="submission" date="2022-04" db="EMBL/GenBank/DDBJ databases">
        <title>Corynebacterium kalidii LD5P10.</title>
        <authorList>
            <person name="Sun J.Q."/>
        </authorList>
    </citation>
    <scope>NUCLEOTIDE SEQUENCE</scope>
    <source>
        <strain evidence="11">LD5P10</strain>
    </source>
</reference>
<dbReference type="Proteomes" id="UP001139207">
    <property type="component" value="Unassembled WGS sequence"/>
</dbReference>
<evidence type="ECO:0000259" key="10">
    <source>
        <dbReference type="Pfam" id="PF13622"/>
    </source>
</evidence>
<evidence type="ECO:0000256" key="6">
    <source>
        <dbReference type="ARBA" id="ARBA00071120"/>
    </source>
</evidence>
<evidence type="ECO:0000256" key="2">
    <source>
        <dbReference type="ARBA" id="ARBA00011881"/>
    </source>
</evidence>
<keyword evidence="12" id="KW-1185">Reference proteome</keyword>
<evidence type="ECO:0000259" key="9">
    <source>
        <dbReference type="Pfam" id="PF02551"/>
    </source>
</evidence>
<accession>A0A9X2B0H8</accession>
<name>A0A9X2B0H8_9CORY</name>
<evidence type="ECO:0000256" key="8">
    <source>
        <dbReference type="SAM" id="MobiDB-lite"/>
    </source>
</evidence>
<keyword evidence="4" id="KW-0443">Lipid metabolism</keyword>
<dbReference type="PANTHER" id="PTHR11066:SF34">
    <property type="entry name" value="ACYL-COENZYME A THIOESTERASE 8"/>
    <property type="match status" value="1"/>
</dbReference>
<feature type="domain" description="Acyl-CoA thioesterase 2 C-terminal" evidence="9">
    <location>
        <begin position="156"/>
        <end position="280"/>
    </location>
</feature>
<dbReference type="GO" id="GO:0047617">
    <property type="term" value="F:fatty acyl-CoA hydrolase activity"/>
    <property type="evidence" value="ECO:0007669"/>
    <property type="project" value="UniProtKB-EC"/>
</dbReference>
<dbReference type="EMBL" id="JALIEA010000017">
    <property type="protein sequence ID" value="MCJ7859602.1"/>
    <property type="molecule type" value="Genomic_DNA"/>
</dbReference>
<evidence type="ECO:0000256" key="4">
    <source>
        <dbReference type="ARBA" id="ARBA00023098"/>
    </source>
</evidence>
<comment type="caution">
    <text evidence="11">The sequence shown here is derived from an EMBL/GenBank/DDBJ whole genome shotgun (WGS) entry which is preliminary data.</text>
</comment>
<dbReference type="FunFam" id="2.40.160.210:FF:000001">
    <property type="entry name" value="Acyl-CoA thioesterase II"/>
    <property type="match status" value="1"/>
</dbReference>
<dbReference type="RefSeq" id="WP_244805319.1">
    <property type="nucleotide sequence ID" value="NZ_JALIEA010000017.1"/>
</dbReference>
<comment type="catalytic activity">
    <reaction evidence="5">
        <text>a fatty acyl-CoA + H2O = a fatty acid + CoA + H(+)</text>
        <dbReference type="Rhea" id="RHEA:16781"/>
        <dbReference type="ChEBI" id="CHEBI:15377"/>
        <dbReference type="ChEBI" id="CHEBI:15378"/>
        <dbReference type="ChEBI" id="CHEBI:28868"/>
        <dbReference type="ChEBI" id="CHEBI:57287"/>
        <dbReference type="ChEBI" id="CHEBI:77636"/>
        <dbReference type="EC" id="3.1.2.20"/>
    </reaction>
    <physiologicalReaction direction="left-to-right" evidence="5">
        <dbReference type="Rhea" id="RHEA:16782"/>
    </physiologicalReaction>
</comment>